<dbReference type="InterPro" id="IPR001387">
    <property type="entry name" value="Cro/C1-type_HTH"/>
</dbReference>
<evidence type="ECO:0000259" key="2">
    <source>
        <dbReference type="PROSITE" id="PS50943"/>
    </source>
</evidence>
<accession>A0ABR8W0I4</accession>
<dbReference type="Gene3D" id="1.10.260.40">
    <property type="entry name" value="lambda repressor-like DNA-binding domains"/>
    <property type="match status" value="1"/>
</dbReference>
<evidence type="ECO:0000313" key="4">
    <source>
        <dbReference type="Proteomes" id="UP000621930"/>
    </source>
</evidence>
<feature type="domain" description="HTH cro/C1-type" evidence="2">
    <location>
        <begin position="22"/>
        <end position="76"/>
    </location>
</feature>
<evidence type="ECO:0000313" key="3">
    <source>
        <dbReference type="EMBL" id="MBD8010271.1"/>
    </source>
</evidence>
<dbReference type="SUPFAM" id="SSF47413">
    <property type="entry name" value="lambda repressor-like DNA-binding domains"/>
    <property type="match status" value="1"/>
</dbReference>
<keyword evidence="1" id="KW-0472">Membrane</keyword>
<name>A0ABR8W0I4_9GAMM</name>
<dbReference type="InterPro" id="IPR010982">
    <property type="entry name" value="Lambda_DNA-bd_dom_sf"/>
</dbReference>
<dbReference type="Proteomes" id="UP000621930">
    <property type="component" value="Unassembled WGS sequence"/>
</dbReference>
<keyword evidence="4" id="KW-1185">Reference proteome</keyword>
<dbReference type="Pfam" id="PF01381">
    <property type="entry name" value="HTH_3"/>
    <property type="match status" value="1"/>
</dbReference>
<dbReference type="RefSeq" id="WP_191731255.1">
    <property type="nucleotide sequence ID" value="NZ_JACSPT010000020.1"/>
</dbReference>
<protein>
    <submittedName>
        <fullName evidence="3">Helix-turn-helix transcriptional regulator</fullName>
    </submittedName>
</protein>
<dbReference type="CDD" id="cd00093">
    <property type="entry name" value="HTH_XRE"/>
    <property type="match status" value="1"/>
</dbReference>
<keyword evidence="1" id="KW-1133">Transmembrane helix</keyword>
<sequence length="181" mass="18701">MSEIFNEDSVVTTVDAILGLVLATIRAEKKITQEQAASCLGVTKAAISNMEKGKSKFAVVQVYQLAAFYGTEPRSVFSALDEALTNDEVKVQALNGTLLTSNNELLESLARAKDGSAAIAYLGGGSLSASPSTAGTVLLSTAAFALGGPIVGGVALAGMLGKKFMKKVLESTDNQDNKKAP</sequence>
<keyword evidence="1" id="KW-0812">Transmembrane</keyword>
<organism evidence="3 4">
    <name type="scientific">Acinetobacter pecorum</name>
    <dbReference type="NCBI Taxonomy" id="2762215"/>
    <lineage>
        <taxon>Bacteria</taxon>
        <taxon>Pseudomonadati</taxon>
        <taxon>Pseudomonadota</taxon>
        <taxon>Gammaproteobacteria</taxon>
        <taxon>Moraxellales</taxon>
        <taxon>Moraxellaceae</taxon>
        <taxon>Acinetobacter</taxon>
    </lineage>
</organism>
<feature type="transmembrane region" description="Helical" evidence="1">
    <location>
        <begin position="137"/>
        <end position="160"/>
    </location>
</feature>
<reference evidence="3 4" key="1">
    <citation type="submission" date="2020-08" db="EMBL/GenBank/DDBJ databases">
        <title>A Genomic Blueprint of the Chicken Gut Microbiome.</title>
        <authorList>
            <person name="Gilroy R."/>
            <person name="Ravi A."/>
            <person name="Getino M."/>
            <person name="Pursley I."/>
            <person name="Horton D.L."/>
            <person name="Alikhan N.-F."/>
            <person name="Baker D."/>
            <person name="Gharbi K."/>
            <person name="Hall N."/>
            <person name="Watson M."/>
            <person name="Adriaenssens E.M."/>
            <person name="Foster-Nyarko E."/>
            <person name="Jarju S."/>
            <person name="Secka A."/>
            <person name="Antonio M."/>
            <person name="Oren A."/>
            <person name="Chaudhuri R."/>
            <person name="La Ragione R.M."/>
            <person name="Hildebrand F."/>
            <person name="Pallen M.J."/>
        </authorList>
    </citation>
    <scope>NUCLEOTIDE SEQUENCE [LARGE SCALE GENOMIC DNA]</scope>
    <source>
        <strain evidence="3 4">Sa1BUA6</strain>
    </source>
</reference>
<comment type="caution">
    <text evidence="3">The sequence shown here is derived from an EMBL/GenBank/DDBJ whole genome shotgun (WGS) entry which is preliminary data.</text>
</comment>
<gene>
    <name evidence="3" type="ORF">H9629_13125</name>
</gene>
<proteinExistence type="predicted"/>
<dbReference type="PROSITE" id="PS50943">
    <property type="entry name" value="HTH_CROC1"/>
    <property type="match status" value="1"/>
</dbReference>
<dbReference type="EMBL" id="JACSPT010000020">
    <property type="protein sequence ID" value="MBD8010271.1"/>
    <property type="molecule type" value="Genomic_DNA"/>
</dbReference>
<dbReference type="SMART" id="SM00530">
    <property type="entry name" value="HTH_XRE"/>
    <property type="match status" value="1"/>
</dbReference>
<evidence type="ECO:0000256" key="1">
    <source>
        <dbReference type="SAM" id="Phobius"/>
    </source>
</evidence>